<dbReference type="Pfam" id="PF15075">
    <property type="entry name" value="SPMAP1-like"/>
    <property type="match status" value="1"/>
</dbReference>
<dbReference type="PANTHER" id="PTHR34221:SF2">
    <property type="entry name" value="RIKEN CDNA 1700001P01 GENE"/>
    <property type="match status" value="1"/>
</dbReference>
<feature type="non-terminal residue" evidence="1">
    <location>
        <position position="164"/>
    </location>
</feature>
<accession>D2H538</accession>
<dbReference type="InParanoid" id="D2H538"/>
<dbReference type="InterPro" id="IPR028027">
    <property type="entry name" value="SPMAP1"/>
</dbReference>
<dbReference type="HOGENOM" id="CLU_120758_0_0_1"/>
<name>D2H538_AILME</name>
<dbReference type="EMBL" id="GL192497">
    <property type="protein sequence ID" value="EFB19936.1"/>
    <property type="molecule type" value="Genomic_DNA"/>
</dbReference>
<evidence type="ECO:0000313" key="1">
    <source>
        <dbReference type="EMBL" id="EFB19936.1"/>
    </source>
</evidence>
<reference evidence="1" key="1">
    <citation type="journal article" date="2010" name="Nature">
        <title>The sequence and de novo assembly of the giant panda genome.</title>
        <authorList>
            <person name="Li R."/>
            <person name="Fan W."/>
            <person name="Tian G."/>
            <person name="Zhu H."/>
            <person name="He L."/>
            <person name="Cai J."/>
            <person name="Huang Q."/>
            <person name="Cai Q."/>
            <person name="Li B."/>
            <person name="Bai Y."/>
            <person name="Zhang Z."/>
            <person name="Zhang Y."/>
            <person name="Wang W."/>
            <person name="Li J."/>
            <person name="Wei F."/>
            <person name="Li H."/>
            <person name="Jian M."/>
            <person name="Li J."/>
            <person name="Zhang Z."/>
            <person name="Nielsen R."/>
            <person name="Li D."/>
            <person name="Gu W."/>
            <person name="Yang Z."/>
            <person name="Xuan Z."/>
            <person name="Ryder O.A."/>
            <person name="Leung F.C."/>
            <person name="Zhou Y."/>
            <person name="Cao J."/>
            <person name="Sun X."/>
            <person name="Fu Y."/>
            <person name="Fang X."/>
            <person name="Guo X."/>
            <person name="Wang B."/>
            <person name="Hou R."/>
            <person name="Shen F."/>
            <person name="Mu B."/>
            <person name="Ni P."/>
            <person name="Lin R."/>
            <person name="Qian W."/>
            <person name="Wang G."/>
            <person name="Yu C."/>
            <person name="Nie W."/>
            <person name="Wang J."/>
            <person name="Wu Z."/>
            <person name="Liang H."/>
            <person name="Min J."/>
            <person name="Wu Q."/>
            <person name="Cheng S."/>
            <person name="Ruan J."/>
            <person name="Wang M."/>
            <person name="Shi Z."/>
            <person name="Wen M."/>
            <person name="Liu B."/>
            <person name="Ren X."/>
            <person name="Zheng H."/>
            <person name="Dong D."/>
            <person name="Cook K."/>
            <person name="Shan G."/>
            <person name="Zhang H."/>
            <person name="Kosiol C."/>
            <person name="Xie X."/>
            <person name="Lu Z."/>
            <person name="Zheng H."/>
            <person name="Li Y."/>
            <person name="Steiner C.C."/>
            <person name="Lam T.T."/>
            <person name="Lin S."/>
            <person name="Zhang Q."/>
            <person name="Li G."/>
            <person name="Tian J."/>
            <person name="Gong T."/>
            <person name="Liu H."/>
            <person name="Zhang D."/>
            <person name="Fang L."/>
            <person name="Ye C."/>
            <person name="Zhang J."/>
            <person name="Hu W."/>
            <person name="Xu A."/>
            <person name="Ren Y."/>
            <person name="Zhang G."/>
            <person name="Bruford M.W."/>
            <person name="Li Q."/>
            <person name="Ma L."/>
            <person name="Guo Y."/>
            <person name="An N."/>
            <person name="Hu Y."/>
            <person name="Zheng Y."/>
            <person name="Shi Y."/>
            <person name="Li Z."/>
            <person name="Liu Q."/>
            <person name="Chen Y."/>
            <person name="Zhao J."/>
            <person name="Qu N."/>
            <person name="Zhao S."/>
            <person name="Tian F."/>
            <person name="Wang X."/>
            <person name="Wang H."/>
            <person name="Xu L."/>
            <person name="Liu X."/>
            <person name="Vinar T."/>
            <person name="Wang Y."/>
            <person name="Lam T.W."/>
            <person name="Yiu S.M."/>
            <person name="Liu S."/>
            <person name="Zhang H."/>
            <person name="Li D."/>
            <person name="Huang Y."/>
            <person name="Wang X."/>
            <person name="Yang G."/>
            <person name="Jiang Z."/>
            <person name="Wang J."/>
            <person name="Qin N."/>
            <person name="Li L."/>
            <person name="Li J."/>
            <person name="Bolund L."/>
            <person name="Kristiansen K."/>
            <person name="Wong G.K."/>
            <person name="Olson M."/>
            <person name="Zhang X."/>
            <person name="Li S."/>
            <person name="Yang H."/>
            <person name="Wang J."/>
            <person name="Wang J."/>
        </authorList>
    </citation>
    <scope>NUCLEOTIDE SEQUENCE [LARGE SCALE GENOMIC DNA]</scope>
</reference>
<organism evidence="1">
    <name type="scientific">Ailuropoda melanoleuca</name>
    <name type="common">Giant panda</name>
    <dbReference type="NCBI Taxonomy" id="9646"/>
    <lineage>
        <taxon>Eukaryota</taxon>
        <taxon>Metazoa</taxon>
        <taxon>Chordata</taxon>
        <taxon>Craniata</taxon>
        <taxon>Vertebrata</taxon>
        <taxon>Euteleostomi</taxon>
        <taxon>Mammalia</taxon>
        <taxon>Eutheria</taxon>
        <taxon>Laurasiatheria</taxon>
        <taxon>Carnivora</taxon>
        <taxon>Caniformia</taxon>
        <taxon>Ursidae</taxon>
        <taxon>Ailuropoda</taxon>
    </lineage>
</organism>
<protein>
    <submittedName>
        <fullName evidence="1">Uncharacterized protein</fullName>
    </submittedName>
</protein>
<proteinExistence type="predicted"/>
<gene>
    <name evidence="1" type="ORF">PANDA_004970</name>
</gene>
<dbReference type="PANTHER" id="PTHR34221">
    <property type="entry name" value="HYPOTHETICAL PROTEIN LOC691189"/>
    <property type="match status" value="1"/>
</dbReference>
<dbReference type="AlphaFoldDB" id="D2H538"/>
<sequence>MSHFCKRPLRLEKGFILDGVVVSTVARTHERLRPKLWSAIPPYNAQQDYHARRYFQSHVVPPILRKTEQDHGGTGRDGWIVDYFHIFGEGQRYLNRRNWAGAGKCHLAFQPRWHSLQQVTGHDHYNAELKTIKGFNGRFGYRRNTPSLRQRPSVFGEVTQFPLF</sequence>